<evidence type="ECO:0000313" key="8">
    <source>
        <dbReference type="Proteomes" id="UP000542742"/>
    </source>
</evidence>
<reference evidence="7 8" key="1">
    <citation type="submission" date="2020-08" db="EMBL/GenBank/DDBJ databases">
        <title>Sequencing the genomes of 1000 actinobacteria strains.</title>
        <authorList>
            <person name="Klenk H.-P."/>
        </authorList>
    </citation>
    <scope>NUCLEOTIDE SEQUENCE [LARGE SCALE GENOMIC DNA]</scope>
    <source>
        <strain evidence="7 8">DSM 45518</strain>
    </source>
</reference>
<evidence type="ECO:0000256" key="3">
    <source>
        <dbReference type="ARBA" id="ARBA00022737"/>
    </source>
</evidence>
<organism evidence="7 8">
    <name type="scientific">Paractinoplanes abujensis</name>
    <dbReference type="NCBI Taxonomy" id="882441"/>
    <lineage>
        <taxon>Bacteria</taxon>
        <taxon>Bacillati</taxon>
        <taxon>Actinomycetota</taxon>
        <taxon>Actinomycetes</taxon>
        <taxon>Micromonosporales</taxon>
        <taxon>Micromonosporaceae</taxon>
        <taxon>Paractinoplanes</taxon>
    </lineage>
</organism>
<evidence type="ECO:0000256" key="5">
    <source>
        <dbReference type="RuleBase" id="RU367021"/>
    </source>
</evidence>
<dbReference type="SUPFAM" id="SSF51161">
    <property type="entry name" value="Trimeric LpxA-like enzymes"/>
    <property type="match status" value="1"/>
</dbReference>
<sequence length="198" mass="21330">MTLEEQRRHMATGSMYDDLTPELLAARQRTVFLTSEYNASFGQEQDVREAILRRLLREVGEGCHFEPTFRCEFGFNIRVGDRFYANFDCVMLDGGGITIGDDVLFGPRVGIYTSNHAIDPFERAAGGCYAKPVVIGDRVWIGGDVTINQGVTIGTGSIVGSGSVVTRSVPAGVIAAGSPARVLREITDADKTGFTGGS</sequence>
<dbReference type="SMART" id="SM01266">
    <property type="entry name" value="Mac"/>
    <property type="match status" value="1"/>
</dbReference>
<comment type="similarity">
    <text evidence="1 5">Belongs to the transferase hexapeptide repeat family.</text>
</comment>
<evidence type="ECO:0000256" key="1">
    <source>
        <dbReference type="ARBA" id="ARBA00007274"/>
    </source>
</evidence>
<dbReference type="GO" id="GO:0008870">
    <property type="term" value="F:galactoside O-acetyltransferase activity"/>
    <property type="evidence" value="ECO:0007669"/>
    <property type="project" value="TreeGrafter"/>
</dbReference>
<accession>A0A7W7CNM8</accession>
<dbReference type="InterPro" id="IPR011004">
    <property type="entry name" value="Trimer_LpxA-like_sf"/>
</dbReference>
<gene>
    <name evidence="7" type="ORF">BKA14_002035</name>
</gene>
<dbReference type="EC" id="2.3.1.-" evidence="5"/>
<evidence type="ECO:0000256" key="4">
    <source>
        <dbReference type="ARBA" id="ARBA00023315"/>
    </source>
</evidence>
<dbReference type="Gene3D" id="2.160.10.10">
    <property type="entry name" value="Hexapeptide repeat proteins"/>
    <property type="match status" value="1"/>
</dbReference>
<dbReference type="RefSeq" id="WP_184950656.1">
    <property type="nucleotide sequence ID" value="NZ_BOMC01000004.1"/>
</dbReference>
<evidence type="ECO:0000259" key="6">
    <source>
        <dbReference type="SMART" id="SM01266"/>
    </source>
</evidence>
<protein>
    <recommendedName>
        <fullName evidence="5">Acetyltransferase</fullName>
        <ecNumber evidence="5">2.3.1.-</ecNumber>
    </recommendedName>
</protein>
<dbReference type="EMBL" id="JACHMF010000001">
    <property type="protein sequence ID" value="MBB4691887.1"/>
    <property type="molecule type" value="Genomic_DNA"/>
</dbReference>
<comment type="caution">
    <text evidence="7">The sequence shown here is derived from an EMBL/GenBank/DDBJ whole genome shotgun (WGS) entry which is preliminary data.</text>
</comment>
<dbReference type="InterPro" id="IPR018357">
    <property type="entry name" value="Hexapep_transf_CS"/>
</dbReference>
<dbReference type="PANTHER" id="PTHR43017">
    <property type="entry name" value="GALACTOSIDE O-ACETYLTRANSFERASE"/>
    <property type="match status" value="1"/>
</dbReference>
<keyword evidence="3" id="KW-0677">Repeat</keyword>
<evidence type="ECO:0000256" key="2">
    <source>
        <dbReference type="ARBA" id="ARBA00022679"/>
    </source>
</evidence>
<proteinExistence type="inferred from homology"/>
<keyword evidence="2 5" id="KW-0808">Transferase</keyword>
<dbReference type="Pfam" id="PF12464">
    <property type="entry name" value="Mac"/>
    <property type="match status" value="1"/>
</dbReference>
<name>A0A7W7CNM8_9ACTN</name>
<dbReference type="PANTHER" id="PTHR43017:SF1">
    <property type="entry name" value="ACETYLTRANSFERASE YJL218W-RELATED"/>
    <property type="match status" value="1"/>
</dbReference>
<dbReference type="Pfam" id="PF00132">
    <property type="entry name" value="Hexapep"/>
    <property type="match status" value="1"/>
</dbReference>
<evidence type="ECO:0000313" key="7">
    <source>
        <dbReference type="EMBL" id="MBB4691887.1"/>
    </source>
</evidence>
<dbReference type="CDD" id="cd03357">
    <property type="entry name" value="LbH_MAT_GAT"/>
    <property type="match status" value="1"/>
</dbReference>
<keyword evidence="8" id="KW-1185">Reference proteome</keyword>
<dbReference type="Proteomes" id="UP000542742">
    <property type="component" value="Unassembled WGS sequence"/>
</dbReference>
<feature type="domain" description="Maltose/galactoside acetyltransferase" evidence="6">
    <location>
        <begin position="7"/>
        <end position="61"/>
    </location>
</feature>
<dbReference type="FunFam" id="2.160.10.10:FF:000025">
    <property type="entry name" value="Hexapeptide-repeat containing-acetyltransferase"/>
    <property type="match status" value="1"/>
</dbReference>
<dbReference type="PROSITE" id="PS00101">
    <property type="entry name" value="HEXAPEP_TRANSFERASES"/>
    <property type="match status" value="1"/>
</dbReference>
<dbReference type="InterPro" id="IPR024688">
    <property type="entry name" value="Mac_dom"/>
</dbReference>
<dbReference type="AlphaFoldDB" id="A0A7W7CNM8"/>
<dbReference type="InterPro" id="IPR001451">
    <property type="entry name" value="Hexapep"/>
</dbReference>
<dbReference type="InterPro" id="IPR039369">
    <property type="entry name" value="LacA-like"/>
</dbReference>
<keyword evidence="4 5" id="KW-0012">Acyltransferase</keyword>